<dbReference type="PROSITE" id="PS51294">
    <property type="entry name" value="HTH_MYB"/>
    <property type="match status" value="2"/>
</dbReference>
<dbReference type="PANTHER" id="PTHR45885:SF1">
    <property type="entry name" value="CELL DIVISION CYCLE 5-LIKE PROTEIN"/>
    <property type="match status" value="1"/>
</dbReference>
<organism evidence="12 13">
    <name type="scientific">Heterostelium pallidum (strain ATCC 26659 / Pp 5 / PN500)</name>
    <name type="common">Cellular slime mold</name>
    <name type="synonym">Polysphondylium pallidum</name>
    <dbReference type="NCBI Taxonomy" id="670386"/>
    <lineage>
        <taxon>Eukaryota</taxon>
        <taxon>Amoebozoa</taxon>
        <taxon>Evosea</taxon>
        <taxon>Eumycetozoa</taxon>
        <taxon>Dictyostelia</taxon>
        <taxon>Acytosteliales</taxon>
        <taxon>Acytosteliaceae</taxon>
        <taxon>Heterostelium</taxon>
    </lineage>
</organism>
<evidence type="ECO:0000256" key="3">
    <source>
        <dbReference type="ARBA" id="ARBA00022728"/>
    </source>
</evidence>
<dbReference type="Pfam" id="PF13921">
    <property type="entry name" value="Myb_DNA-bind_6"/>
    <property type="match status" value="1"/>
</dbReference>
<comment type="similarity">
    <text evidence="1">Belongs to the CEF1 family.</text>
</comment>
<dbReference type="SMART" id="SM00717">
    <property type="entry name" value="SANT"/>
    <property type="match status" value="2"/>
</dbReference>
<evidence type="ECO:0000259" key="11">
    <source>
        <dbReference type="PROSITE" id="PS51294"/>
    </source>
</evidence>
<dbReference type="GO" id="GO:0003677">
    <property type="term" value="F:DNA binding"/>
    <property type="evidence" value="ECO:0007669"/>
    <property type="project" value="UniProtKB-KW"/>
</dbReference>
<evidence type="ECO:0000259" key="10">
    <source>
        <dbReference type="PROSITE" id="PS50090"/>
    </source>
</evidence>
<feature type="compositionally biased region" description="Basic and acidic residues" evidence="9">
    <location>
        <begin position="124"/>
        <end position="133"/>
    </location>
</feature>
<feature type="domain" description="HTH myb-type" evidence="11">
    <location>
        <begin position="2"/>
        <end position="57"/>
    </location>
</feature>
<dbReference type="InterPro" id="IPR021786">
    <property type="entry name" value="Cdc5p/Cef1_C"/>
</dbReference>
<dbReference type="CDD" id="cd00167">
    <property type="entry name" value="SANT"/>
    <property type="match status" value="1"/>
</dbReference>
<reference evidence="12 13" key="1">
    <citation type="journal article" date="2011" name="Genome Res.">
        <title>Phylogeny-wide analysis of social amoeba genomes highlights ancient origins for complex intercellular communication.</title>
        <authorList>
            <person name="Heidel A.J."/>
            <person name="Lawal H.M."/>
            <person name="Felder M."/>
            <person name="Schilde C."/>
            <person name="Helps N.R."/>
            <person name="Tunggal B."/>
            <person name="Rivero F."/>
            <person name="John U."/>
            <person name="Schleicher M."/>
            <person name="Eichinger L."/>
            <person name="Platzer M."/>
            <person name="Noegel A.A."/>
            <person name="Schaap P."/>
            <person name="Gloeckner G."/>
        </authorList>
    </citation>
    <scope>NUCLEOTIDE SEQUENCE [LARGE SCALE GENOMIC DNA]</scope>
    <source>
        <strain evidence="13">ATCC 26659 / Pp 5 / PN500</strain>
    </source>
</reference>
<feature type="compositionally biased region" description="Low complexity" evidence="9">
    <location>
        <begin position="740"/>
        <end position="759"/>
    </location>
</feature>
<dbReference type="SUPFAM" id="SSF46689">
    <property type="entry name" value="Homeodomain-like"/>
    <property type="match status" value="1"/>
</dbReference>
<dbReference type="InterPro" id="IPR017930">
    <property type="entry name" value="Myb_dom"/>
</dbReference>
<dbReference type="FunFam" id="1.10.10.60:FF:000021">
    <property type="entry name" value="CDC5 cell division cycle 5-like"/>
    <property type="match status" value="1"/>
</dbReference>
<evidence type="ECO:0000256" key="1">
    <source>
        <dbReference type="ARBA" id="ARBA00010506"/>
    </source>
</evidence>
<feature type="compositionally biased region" description="Polar residues" evidence="9">
    <location>
        <begin position="410"/>
        <end position="420"/>
    </location>
</feature>
<name>D3B6X9_HETP5</name>
<dbReference type="Gene3D" id="1.10.10.60">
    <property type="entry name" value="Homeodomain-like"/>
    <property type="match status" value="2"/>
</dbReference>
<evidence type="ECO:0000256" key="8">
    <source>
        <dbReference type="SAM" id="Coils"/>
    </source>
</evidence>
<keyword evidence="2" id="KW-0507">mRNA processing</keyword>
<sequence>MKSTIKGGVWKNTEDEILKVAVMKYGKNQWARISSLLVRKSPAQCKARWYEWLDPSIKKTEWSKEEEEKLLHLAKIFPAQWKTIAPLVGRTASQCLEHYNRLLDQVQARNDAANPDASGAAAGDDPRRLRVGEVEANPETKPAKPDPIDMDEDEKETLSEAKARLSNTQGKKEKPGIIVHDKKKAKEKRFDYSQEIPFYRKPMAGFYDTAEEQKQAPDKDKQFINQRLDKIDGESRAAELERANKLEELKKKKREMTNLPDAIKQINKMNDPEMTRKRNKLVLPEPQLTDDDLQEIAEFEKQSKSYSAASGDGSGGELTATTALVGGLMRPPTEVPQSRLNMVARTPMREDVVMMEAQNLLAMTTAQTPLKGGANPVLNPSDFSGVTPKPQNMASRTPLRTPNPLAQGMTPRQQKQQNNEDAMATKHSIANGLKNLPAPVNKFQISLPDEPTLEEIDEDGQQILDQSEQEIREQQELKHKEQFRLRNRSLPLKKSLPRATTLPTQTAGLAIIGKAEEEQQQQLLQKEIDNLILNEMCGIIKHDDKCYPLEGGTNDDNDYEYFSEKELKEAQKLLVTELNVVKQEQQEQLDEKELIDKFVNIWTSVRDDYVYQSNQFVERASLSTEQKIGSLKQEYDAIVNAMKTSAKKAQLIEKKMTTELTSYQASLAKVLKQIDEISQQIEQSSIELSCFQQLRIIEQRAIESRVKFVQNQVYDQCDRENRNQMKYSKLINERNTLLSQQQQQNGNNNNNNNNNNHPK</sequence>
<feature type="domain" description="Myb-like" evidence="10">
    <location>
        <begin position="2"/>
        <end position="53"/>
    </location>
</feature>
<dbReference type="EMBL" id="ADBJ01000018">
    <property type="protein sequence ID" value="EFA82522.1"/>
    <property type="molecule type" value="Genomic_DNA"/>
</dbReference>
<keyword evidence="4" id="KW-0677">Repeat</keyword>
<feature type="region of interest" description="Disordered" evidence="9">
    <location>
        <begin position="388"/>
        <end position="424"/>
    </location>
</feature>
<keyword evidence="7" id="KW-0539">Nucleus</keyword>
<evidence type="ECO:0000256" key="7">
    <source>
        <dbReference type="ARBA" id="ARBA00023242"/>
    </source>
</evidence>
<keyword evidence="6" id="KW-0508">mRNA splicing</keyword>
<dbReference type="GO" id="GO:0000398">
    <property type="term" value="P:mRNA splicing, via spliceosome"/>
    <property type="evidence" value="ECO:0007669"/>
    <property type="project" value="InterPro"/>
</dbReference>
<keyword evidence="5" id="KW-0238">DNA-binding</keyword>
<dbReference type="InParanoid" id="D3B6X9"/>
<evidence type="ECO:0000256" key="4">
    <source>
        <dbReference type="ARBA" id="ARBA00022737"/>
    </source>
</evidence>
<dbReference type="InterPro" id="IPR047240">
    <property type="entry name" value="SANT_CDC5L_II"/>
</dbReference>
<dbReference type="GeneID" id="31359697"/>
<dbReference type="GO" id="GO:0005681">
    <property type="term" value="C:spliceosomal complex"/>
    <property type="evidence" value="ECO:0007669"/>
    <property type="project" value="UniProtKB-KW"/>
</dbReference>
<dbReference type="RefSeq" id="XP_020434639.1">
    <property type="nucleotide sequence ID" value="XM_020575119.1"/>
</dbReference>
<evidence type="ECO:0000256" key="2">
    <source>
        <dbReference type="ARBA" id="ARBA00022664"/>
    </source>
</evidence>
<evidence type="ECO:0000256" key="9">
    <source>
        <dbReference type="SAM" id="MobiDB-lite"/>
    </source>
</evidence>
<dbReference type="FunCoup" id="D3B6X9">
    <property type="interactions" value="968"/>
</dbReference>
<dbReference type="OMA" id="KMGMAGE"/>
<evidence type="ECO:0000256" key="5">
    <source>
        <dbReference type="ARBA" id="ARBA00023125"/>
    </source>
</evidence>
<feature type="domain" description="Myb-like" evidence="10">
    <location>
        <begin position="54"/>
        <end position="103"/>
    </location>
</feature>
<dbReference type="CDD" id="cd11659">
    <property type="entry name" value="SANT_CDC5_II"/>
    <property type="match status" value="1"/>
</dbReference>
<comment type="caution">
    <text evidence="12">The sequence shown here is derived from an EMBL/GenBank/DDBJ whole genome shotgun (WGS) entry which is preliminary data.</text>
</comment>
<dbReference type="STRING" id="670386.D3B6X9"/>
<dbReference type="InterPro" id="IPR001005">
    <property type="entry name" value="SANT/Myb"/>
</dbReference>
<dbReference type="InterPro" id="IPR009057">
    <property type="entry name" value="Homeodomain-like_sf"/>
</dbReference>
<dbReference type="AlphaFoldDB" id="D3B6X9"/>
<feature type="region of interest" description="Disordered" evidence="9">
    <location>
        <begin position="112"/>
        <end position="173"/>
    </location>
</feature>
<feature type="region of interest" description="Disordered" evidence="9">
    <location>
        <begin position="739"/>
        <end position="759"/>
    </location>
</feature>
<feature type="compositionally biased region" description="Low complexity" evidence="9">
    <location>
        <begin position="112"/>
        <end position="123"/>
    </location>
</feature>
<evidence type="ECO:0000313" key="12">
    <source>
        <dbReference type="EMBL" id="EFA82522.1"/>
    </source>
</evidence>
<feature type="compositionally biased region" description="Polar residues" evidence="9">
    <location>
        <begin position="388"/>
        <end position="400"/>
    </location>
</feature>
<feature type="domain" description="HTH myb-type" evidence="11">
    <location>
        <begin position="58"/>
        <end position="107"/>
    </location>
</feature>
<dbReference type="InterPro" id="IPR047242">
    <property type="entry name" value="CDC5L/Cef1"/>
</dbReference>
<dbReference type="Pfam" id="PF11831">
    <property type="entry name" value="Myb_Cef"/>
    <property type="match status" value="1"/>
</dbReference>
<keyword evidence="13" id="KW-1185">Reference proteome</keyword>
<keyword evidence="3" id="KW-0747">Spliceosome</keyword>
<dbReference type="PANTHER" id="PTHR45885">
    <property type="entry name" value="CELL DIVISION CYCLE 5-LIKE PROTEIN"/>
    <property type="match status" value="1"/>
</dbReference>
<protein>
    <submittedName>
        <fullName evidence="12">Myb domain-containing protein</fullName>
    </submittedName>
</protein>
<dbReference type="Proteomes" id="UP000001396">
    <property type="component" value="Unassembled WGS sequence"/>
</dbReference>
<dbReference type="GO" id="GO:0000974">
    <property type="term" value="C:Prp19 complex"/>
    <property type="evidence" value="ECO:0007669"/>
    <property type="project" value="InterPro"/>
</dbReference>
<proteinExistence type="inferred from homology"/>
<accession>D3B6X9</accession>
<evidence type="ECO:0000256" key="6">
    <source>
        <dbReference type="ARBA" id="ARBA00023187"/>
    </source>
</evidence>
<evidence type="ECO:0000313" key="13">
    <source>
        <dbReference type="Proteomes" id="UP000001396"/>
    </source>
</evidence>
<keyword evidence="8" id="KW-0175">Coiled coil</keyword>
<feature type="coiled-coil region" evidence="8">
    <location>
        <begin position="660"/>
        <end position="687"/>
    </location>
</feature>
<gene>
    <name evidence="12" type="primary">cdc5l</name>
    <name evidence="12" type="ORF">PPL_04210</name>
</gene>
<dbReference type="PROSITE" id="PS50090">
    <property type="entry name" value="MYB_LIKE"/>
    <property type="match status" value="2"/>
</dbReference>